<keyword evidence="4" id="KW-1185">Reference proteome</keyword>
<dbReference type="RefSeq" id="WP_397558629.1">
    <property type="nucleotide sequence ID" value="NZ_JBIQWL010000018.1"/>
</dbReference>
<dbReference type="InterPro" id="IPR001920">
    <property type="entry name" value="Asp/Glu_race"/>
</dbReference>
<dbReference type="Gene3D" id="3.40.50.1860">
    <property type="match status" value="2"/>
</dbReference>
<dbReference type="SUPFAM" id="SSF53681">
    <property type="entry name" value="Aspartate/glutamate racemase"/>
    <property type="match status" value="2"/>
</dbReference>
<evidence type="ECO:0000313" key="3">
    <source>
        <dbReference type="EMBL" id="MFH8253204.1"/>
    </source>
</evidence>
<dbReference type="NCBIfam" id="TIGR00035">
    <property type="entry name" value="asp_race"/>
    <property type="match status" value="1"/>
</dbReference>
<evidence type="ECO:0000313" key="4">
    <source>
        <dbReference type="Proteomes" id="UP001610861"/>
    </source>
</evidence>
<dbReference type="InterPro" id="IPR015942">
    <property type="entry name" value="Asp/Glu/hydantoin_racemase"/>
</dbReference>
<dbReference type="Pfam" id="PF01177">
    <property type="entry name" value="Asp_Glu_race"/>
    <property type="match status" value="1"/>
</dbReference>
<gene>
    <name evidence="3" type="ORF">ACH3VR_22755</name>
</gene>
<comment type="caution">
    <text evidence="3">The sequence shown here is derived from an EMBL/GenBank/DDBJ whole genome shotgun (WGS) entry which is preliminary data.</text>
</comment>
<sequence>MIGVLGGMGPAATADFFLKLTAATPAARDQEHRHVIVWSDPTVPDRSDALIGLAPDPTPWLVRGANALRDAGATIVAIPCNTAHAFVPRLVKETGIDIVHMIDEVAQTLARQRPAIRTVGLLATTGTVATHLYQEWLVSHGIDVIVPDEAAQEENVMRGIRAIKAGAYTAEDRRRLLSVADDLLARGARAVIAGCTEIPLGIRDTDLPVPLVDPTQVLAEAVVRQTVRV</sequence>
<accession>A0ABW7QED7</accession>
<dbReference type="InterPro" id="IPR018187">
    <property type="entry name" value="Asp/Glu_racemase_AS_1"/>
</dbReference>
<comment type="similarity">
    <text evidence="1">Belongs to the aspartate/glutamate racemases family.</text>
</comment>
<dbReference type="PANTHER" id="PTHR21198">
    <property type="entry name" value="GLUTAMATE RACEMASE"/>
    <property type="match status" value="1"/>
</dbReference>
<dbReference type="Proteomes" id="UP001610861">
    <property type="component" value="Unassembled WGS sequence"/>
</dbReference>
<protein>
    <submittedName>
        <fullName evidence="3">Aspartate/glutamate racemase family protein</fullName>
    </submittedName>
</protein>
<dbReference type="InterPro" id="IPR004380">
    <property type="entry name" value="Asp_race"/>
</dbReference>
<name>A0ABW7QED7_9MICO</name>
<dbReference type="EMBL" id="JBIQWL010000018">
    <property type="protein sequence ID" value="MFH8253204.1"/>
    <property type="molecule type" value="Genomic_DNA"/>
</dbReference>
<dbReference type="PROSITE" id="PS00923">
    <property type="entry name" value="ASP_GLU_RACEMASE_1"/>
    <property type="match status" value="1"/>
</dbReference>
<dbReference type="PANTHER" id="PTHR21198:SF7">
    <property type="entry name" value="ASPARTATE-GLUTAMATE RACEMASE FAMILY"/>
    <property type="match status" value="1"/>
</dbReference>
<proteinExistence type="inferred from homology"/>
<reference evidence="3 4" key="1">
    <citation type="submission" date="2024-09" db="EMBL/GenBank/DDBJ databases">
        <authorList>
            <person name="Pan X."/>
        </authorList>
    </citation>
    <scope>NUCLEOTIDE SEQUENCE [LARGE SCALE GENOMIC DNA]</scope>
    <source>
        <strain evidence="3 4">B2969</strain>
    </source>
</reference>
<keyword evidence="2" id="KW-0413">Isomerase</keyword>
<organism evidence="3 4">
    <name type="scientific">Microbacterium alkaliflavum</name>
    <dbReference type="NCBI Taxonomy" id="3248839"/>
    <lineage>
        <taxon>Bacteria</taxon>
        <taxon>Bacillati</taxon>
        <taxon>Actinomycetota</taxon>
        <taxon>Actinomycetes</taxon>
        <taxon>Micrococcales</taxon>
        <taxon>Microbacteriaceae</taxon>
        <taxon>Microbacterium</taxon>
    </lineage>
</organism>
<evidence type="ECO:0000256" key="1">
    <source>
        <dbReference type="ARBA" id="ARBA00007847"/>
    </source>
</evidence>
<evidence type="ECO:0000256" key="2">
    <source>
        <dbReference type="ARBA" id="ARBA00023235"/>
    </source>
</evidence>